<sequence length="73" mass="8574">MKGNRGTLQKHTNPGKDKKHRLLQKGWLWRTSRRSKGVIEPLLKHIKGRKNVKVYIYIYPDKVAYNAFSIIQA</sequence>
<evidence type="ECO:0000313" key="2">
    <source>
        <dbReference type="EMBL" id="KAJ8546246.1"/>
    </source>
</evidence>
<organism evidence="2 3">
    <name type="scientific">Anisodus acutangulus</name>
    <dbReference type="NCBI Taxonomy" id="402998"/>
    <lineage>
        <taxon>Eukaryota</taxon>
        <taxon>Viridiplantae</taxon>
        <taxon>Streptophyta</taxon>
        <taxon>Embryophyta</taxon>
        <taxon>Tracheophyta</taxon>
        <taxon>Spermatophyta</taxon>
        <taxon>Magnoliopsida</taxon>
        <taxon>eudicotyledons</taxon>
        <taxon>Gunneridae</taxon>
        <taxon>Pentapetalae</taxon>
        <taxon>asterids</taxon>
        <taxon>lamiids</taxon>
        <taxon>Solanales</taxon>
        <taxon>Solanaceae</taxon>
        <taxon>Solanoideae</taxon>
        <taxon>Hyoscyameae</taxon>
        <taxon>Anisodus</taxon>
    </lineage>
</organism>
<protein>
    <submittedName>
        <fullName evidence="2">Uncharacterized protein</fullName>
    </submittedName>
</protein>
<evidence type="ECO:0000256" key="1">
    <source>
        <dbReference type="SAM" id="MobiDB-lite"/>
    </source>
</evidence>
<proteinExistence type="predicted"/>
<gene>
    <name evidence="2" type="ORF">K7X08_018829</name>
</gene>
<dbReference type="AlphaFoldDB" id="A0A9Q1LWE8"/>
<feature type="region of interest" description="Disordered" evidence="1">
    <location>
        <begin position="1"/>
        <end position="20"/>
    </location>
</feature>
<accession>A0A9Q1LWE8</accession>
<reference evidence="3" key="1">
    <citation type="journal article" date="2023" name="Proc. Natl. Acad. Sci. U.S.A.">
        <title>Genomic and structural basis for evolution of tropane alkaloid biosynthesis.</title>
        <authorList>
            <person name="Wanga Y.-J."/>
            <person name="Taina T."/>
            <person name="Yua J.-Y."/>
            <person name="Lia J."/>
            <person name="Xua B."/>
            <person name="Chenc J."/>
            <person name="D'Auriad J.C."/>
            <person name="Huanga J.-P."/>
            <person name="Huanga S.-X."/>
        </authorList>
    </citation>
    <scope>NUCLEOTIDE SEQUENCE [LARGE SCALE GENOMIC DNA]</scope>
    <source>
        <strain evidence="3">cv. KIB-2019</strain>
    </source>
</reference>
<name>A0A9Q1LWE8_9SOLA</name>
<dbReference type="EMBL" id="JAJAGQ010000013">
    <property type="protein sequence ID" value="KAJ8546246.1"/>
    <property type="molecule type" value="Genomic_DNA"/>
</dbReference>
<feature type="compositionally biased region" description="Polar residues" evidence="1">
    <location>
        <begin position="1"/>
        <end position="12"/>
    </location>
</feature>
<comment type="caution">
    <text evidence="2">The sequence shown here is derived from an EMBL/GenBank/DDBJ whole genome shotgun (WGS) entry which is preliminary data.</text>
</comment>
<dbReference type="Proteomes" id="UP001152561">
    <property type="component" value="Unassembled WGS sequence"/>
</dbReference>
<evidence type="ECO:0000313" key="3">
    <source>
        <dbReference type="Proteomes" id="UP001152561"/>
    </source>
</evidence>
<keyword evidence="3" id="KW-1185">Reference proteome</keyword>